<evidence type="ECO:0000313" key="4">
    <source>
        <dbReference type="Proteomes" id="UP000317982"/>
    </source>
</evidence>
<keyword evidence="4" id="KW-1185">Reference proteome</keyword>
<evidence type="ECO:0000256" key="1">
    <source>
        <dbReference type="SAM" id="MobiDB-lite"/>
    </source>
</evidence>
<feature type="transmembrane region" description="Helical" evidence="2">
    <location>
        <begin position="41"/>
        <end position="70"/>
    </location>
</feature>
<feature type="compositionally biased region" description="Low complexity" evidence="1">
    <location>
        <begin position="123"/>
        <end position="139"/>
    </location>
</feature>
<gene>
    <name evidence="3" type="ORF">FL583_07710</name>
</gene>
<dbReference type="Proteomes" id="UP000317982">
    <property type="component" value="Unassembled WGS sequence"/>
</dbReference>
<keyword evidence="2" id="KW-1133">Transmembrane helix</keyword>
<proteinExistence type="predicted"/>
<accession>A0A545AWA9</accession>
<comment type="caution">
    <text evidence="3">The sequence shown here is derived from an EMBL/GenBank/DDBJ whole genome shotgun (WGS) entry which is preliminary data.</text>
</comment>
<dbReference type="InParanoid" id="A0A545AWA9"/>
<feature type="region of interest" description="Disordered" evidence="1">
    <location>
        <begin position="1"/>
        <end position="21"/>
    </location>
</feature>
<dbReference type="OrthoDB" id="5146489at2"/>
<feature type="compositionally biased region" description="Low complexity" evidence="1">
    <location>
        <begin position="75"/>
        <end position="99"/>
    </location>
</feature>
<feature type="region of interest" description="Disordered" evidence="1">
    <location>
        <begin position="75"/>
        <end position="105"/>
    </location>
</feature>
<protein>
    <submittedName>
        <fullName evidence="3">Uncharacterized protein</fullName>
    </submittedName>
</protein>
<dbReference type="RefSeq" id="WP_142703781.1">
    <property type="nucleotide sequence ID" value="NZ_VIRS01000004.1"/>
</dbReference>
<dbReference type="AlphaFoldDB" id="A0A545AWA9"/>
<reference evidence="3 4" key="1">
    <citation type="submission" date="2019-07" db="EMBL/GenBank/DDBJ databases">
        <title>Cryptosporangium phraense sp. nov., isolated from plant litter.</title>
        <authorList>
            <person name="Suriyachadkun C."/>
        </authorList>
    </citation>
    <scope>NUCLEOTIDE SEQUENCE [LARGE SCALE GENOMIC DNA]</scope>
    <source>
        <strain evidence="3 4">A-T 5661</strain>
    </source>
</reference>
<name>A0A545AWA9_9ACTN</name>
<dbReference type="EMBL" id="VIRS01000004">
    <property type="protein sequence ID" value="TQS45608.1"/>
    <property type="molecule type" value="Genomic_DNA"/>
</dbReference>
<evidence type="ECO:0000256" key="2">
    <source>
        <dbReference type="SAM" id="Phobius"/>
    </source>
</evidence>
<keyword evidence="2" id="KW-0472">Membrane</keyword>
<feature type="region of interest" description="Disordered" evidence="1">
    <location>
        <begin position="120"/>
        <end position="141"/>
    </location>
</feature>
<keyword evidence="2" id="KW-0812">Transmembrane</keyword>
<sequence length="259" mass="26993">MSYDHYQDPSQGGWSGPPYAVSPAGPVENPYPPAPNRPNTVLIVVVTVLTTLVVSALVVCGLGTFGVVLIGASADSSTSASPSSSSSSASPKPSATASPGGELVRPAGAPFSYRMPVGFHSQPAPTSSGGPTPTDGASPQAEPLTEYYETWSAPTGGSVWDYLYVASFPLTENASDGALTTRLDTWVTQIGQDPSTRAAVKVGKYSAYKYSFADAAKGAWDYFVYDGRTVVDVTCSWSSDQVDIQRGCQELLKTLTVTG</sequence>
<organism evidence="3 4">
    <name type="scientific">Cryptosporangium phraense</name>
    <dbReference type="NCBI Taxonomy" id="2593070"/>
    <lineage>
        <taxon>Bacteria</taxon>
        <taxon>Bacillati</taxon>
        <taxon>Actinomycetota</taxon>
        <taxon>Actinomycetes</taxon>
        <taxon>Cryptosporangiales</taxon>
        <taxon>Cryptosporangiaceae</taxon>
        <taxon>Cryptosporangium</taxon>
    </lineage>
</organism>
<evidence type="ECO:0000313" key="3">
    <source>
        <dbReference type="EMBL" id="TQS45608.1"/>
    </source>
</evidence>